<organism evidence="1 2">
    <name type="scientific">Proteus myxofaciens ATCC 19692</name>
    <dbReference type="NCBI Taxonomy" id="1354337"/>
    <lineage>
        <taxon>Bacteria</taxon>
        <taxon>Pseudomonadati</taxon>
        <taxon>Pseudomonadota</taxon>
        <taxon>Gammaproteobacteria</taxon>
        <taxon>Enterobacterales</taxon>
        <taxon>Morganellaceae</taxon>
        <taxon>Proteus</taxon>
    </lineage>
</organism>
<reference evidence="1 2" key="1">
    <citation type="submission" date="2016-04" db="EMBL/GenBank/DDBJ databases">
        <title>ATOL: Assembling a taxonomically balanced genome-scale reconstruction of the evolutionary history of the Enterobacteriaceae.</title>
        <authorList>
            <person name="Plunkett G.III."/>
            <person name="Neeno-Eckwall E.C."/>
            <person name="Glasner J.D."/>
            <person name="Perna N.T."/>
        </authorList>
    </citation>
    <scope>NUCLEOTIDE SEQUENCE [LARGE SCALE GENOMIC DNA]</scope>
    <source>
        <strain evidence="1 2">ATCC 19692</strain>
    </source>
</reference>
<dbReference type="PROSITE" id="PS51257">
    <property type="entry name" value="PROKAR_LIPOPROTEIN"/>
    <property type="match status" value="1"/>
</dbReference>
<dbReference type="OrthoDB" id="6464078at2"/>
<accession>A0A198GD19</accession>
<dbReference type="Pfam" id="PF20404">
    <property type="entry name" value="DUF6694"/>
    <property type="match status" value="1"/>
</dbReference>
<proteinExistence type="predicted"/>
<protein>
    <recommendedName>
        <fullName evidence="3">Lipoprotein</fullName>
    </recommendedName>
</protein>
<evidence type="ECO:0000313" key="1">
    <source>
        <dbReference type="EMBL" id="OAT34805.1"/>
    </source>
</evidence>
<dbReference type="AlphaFoldDB" id="A0A198GD19"/>
<gene>
    <name evidence="1" type="ORF">M983_0948</name>
</gene>
<sequence>MKKMLFICLFSMMLSGCEKPQTLDGSNVESLRSSIVEMRSSLSVEEQERFDKAIELAMFNDIDFNDLVVAGRNKNGDILTKKMCQSLDGKTAEEIFLQAENLKHKKVY</sequence>
<evidence type="ECO:0000313" key="2">
    <source>
        <dbReference type="Proteomes" id="UP000094023"/>
    </source>
</evidence>
<name>A0A198GD19_9GAMM</name>
<dbReference type="InterPro" id="IPR046516">
    <property type="entry name" value="DUF6694"/>
</dbReference>
<keyword evidence="2" id="KW-1185">Reference proteome</keyword>
<dbReference type="RefSeq" id="WP_066747830.1">
    <property type="nucleotide sequence ID" value="NZ_LXEN01000040.1"/>
</dbReference>
<dbReference type="Proteomes" id="UP000094023">
    <property type="component" value="Unassembled WGS sequence"/>
</dbReference>
<dbReference type="EMBL" id="LXEN01000040">
    <property type="protein sequence ID" value="OAT34805.1"/>
    <property type="molecule type" value="Genomic_DNA"/>
</dbReference>
<evidence type="ECO:0008006" key="3">
    <source>
        <dbReference type="Google" id="ProtNLM"/>
    </source>
</evidence>
<comment type="caution">
    <text evidence="1">The sequence shown here is derived from an EMBL/GenBank/DDBJ whole genome shotgun (WGS) entry which is preliminary data.</text>
</comment>